<sequence length="208" mass="22772">MKFLLFLTFCCTIVFGAIIPSPPDLKPSTAMADDPTGPLQLHKLLSRGSSDAYKEAKRAASKEDVTLENGEYYYFMSCNTVRAGFTPSEPAVKYVFDQTGGCTHVALVVGKITKTSWTKKFEATYLNVSDSPGGTAWKQSVNDYSPRSNQKLIYGGKAVWNPDIDSLSTAGNNWLRQANVGGPGGGRQYSPSMNCLNYYYDLRDMVAA</sequence>
<keyword evidence="3" id="KW-1185">Reference proteome</keyword>
<evidence type="ECO:0000256" key="1">
    <source>
        <dbReference type="SAM" id="SignalP"/>
    </source>
</evidence>
<accession>A0A2C5XGN2</accession>
<organism evidence="2 3">
    <name type="scientific">Ceratocystis fimbriata CBS 114723</name>
    <dbReference type="NCBI Taxonomy" id="1035309"/>
    <lineage>
        <taxon>Eukaryota</taxon>
        <taxon>Fungi</taxon>
        <taxon>Dikarya</taxon>
        <taxon>Ascomycota</taxon>
        <taxon>Pezizomycotina</taxon>
        <taxon>Sordariomycetes</taxon>
        <taxon>Hypocreomycetidae</taxon>
        <taxon>Microascales</taxon>
        <taxon>Ceratocystidaceae</taxon>
        <taxon>Ceratocystis</taxon>
    </lineage>
</organism>
<feature type="chain" id="PRO_5012315900" evidence="1">
    <location>
        <begin position="17"/>
        <end position="208"/>
    </location>
</feature>
<feature type="signal peptide" evidence="1">
    <location>
        <begin position="1"/>
        <end position="16"/>
    </location>
</feature>
<reference evidence="2 3" key="1">
    <citation type="journal article" date="2013" name="Fungal Biol.">
        <title>Analysis of microsatellite markers in the genome of the plant pathogen Ceratocystis fimbriata.</title>
        <authorList>
            <person name="Simpson M.C."/>
            <person name="Wilken P.M."/>
            <person name="Coetzee M.P."/>
            <person name="Wingfield M.J."/>
            <person name="Wingfield B.D."/>
        </authorList>
    </citation>
    <scope>NUCLEOTIDE SEQUENCE [LARGE SCALE GENOMIC DNA]</scope>
    <source>
        <strain evidence="2 3">CBS 114723</strain>
    </source>
</reference>
<name>A0A2C5XGN2_9PEZI</name>
<gene>
    <name evidence="2" type="ORF">CFIMG_000853RA</name>
</gene>
<dbReference type="EMBL" id="APWK03000009">
    <property type="protein sequence ID" value="PHH55647.1"/>
    <property type="molecule type" value="Genomic_DNA"/>
</dbReference>
<keyword evidence="1" id="KW-0732">Signal</keyword>
<proteinExistence type="predicted"/>
<evidence type="ECO:0000313" key="2">
    <source>
        <dbReference type="EMBL" id="PHH55647.1"/>
    </source>
</evidence>
<dbReference type="AlphaFoldDB" id="A0A2C5XGN2"/>
<comment type="caution">
    <text evidence="2">The sequence shown here is derived from an EMBL/GenBank/DDBJ whole genome shotgun (WGS) entry which is preliminary data.</text>
</comment>
<evidence type="ECO:0000313" key="3">
    <source>
        <dbReference type="Proteomes" id="UP000222788"/>
    </source>
</evidence>
<dbReference type="Proteomes" id="UP000222788">
    <property type="component" value="Unassembled WGS sequence"/>
</dbReference>
<reference evidence="2 3" key="2">
    <citation type="journal article" date="2013" name="IMA Fungus">
        <title>IMA Genome-F 1: Ceratocystis fimbriata: Draft nuclear genome sequence for the plant pathogen, Ceratocystis fimbriata.</title>
        <authorList>
            <person name="Wilken P.M."/>
            <person name="Steenkamp E.T."/>
            <person name="Wingfield M.J."/>
            <person name="de Beer Z.W."/>
            <person name="Wingfield B.D."/>
        </authorList>
    </citation>
    <scope>NUCLEOTIDE SEQUENCE [LARGE SCALE GENOMIC DNA]</scope>
    <source>
        <strain evidence="2 3">CBS 114723</strain>
    </source>
</reference>
<protein>
    <submittedName>
        <fullName evidence="2">Uncharacterized protein</fullName>
    </submittedName>
</protein>